<evidence type="ECO:0000313" key="3">
    <source>
        <dbReference type="Proteomes" id="UP000008144"/>
    </source>
</evidence>
<dbReference type="GeneTree" id="ENSGT00390000008041"/>
<name>F6Y4Q2_CIOIN</name>
<dbReference type="InterPro" id="IPR028422">
    <property type="entry name" value="GREB1"/>
</dbReference>
<sequence>MSVETLMRSKNLLPVQVIASVPSNPMGSSQSGQKAAFEEALHNSIESSLRSVAVAPSSVFSTLFLSLRPASVVNKDETADIKPNSEQLNEELNKQNASRQESTNEPQNSLLAAKFPHTNQSPLNSSNPSILSLQSGTSPTPVCRPPALIPASHVRHTNFPHNVATSTSLPPVPRPPMTLMAQQQQQLEARVEQLKQLQRLHAWKQ</sequence>
<reference evidence="2" key="2">
    <citation type="journal article" date="2008" name="Genome Biol.">
        <title>Improved genome assembly and evidence-based global gene model set for the chordate Ciona intestinalis: new insight into intron and operon populations.</title>
        <authorList>
            <person name="Satou Y."/>
            <person name="Mineta K."/>
            <person name="Ogasawara M."/>
            <person name="Sasakura Y."/>
            <person name="Shoguchi E."/>
            <person name="Ueno K."/>
            <person name="Yamada L."/>
            <person name="Matsumoto J."/>
            <person name="Wasserscheid J."/>
            <person name="Dewar K."/>
            <person name="Wiley G.B."/>
            <person name="Macmil S.L."/>
            <person name="Roe B.A."/>
            <person name="Zeller R.W."/>
            <person name="Hastings K.E."/>
            <person name="Lemaire P."/>
            <person name="Lindquist E."/>
            <person name="Endo T."/>
            <person name="Hotta K."/>
            <person name="Inaba K."/>
        </authorList>
    </citation>
    <scope>NUCLEOTIDE SEQUENCE [LARGE SCALE GENOMIC DNA]</scope>
    <source>
        <strain evidence="2">wild type</strain>
    </source>
</reference>
<organism evidence="2 3">
    <name type="scientific">Ciona intestinalis</name>
    <name type="common">Transparent sea squirt</name>
    <name type="synonym">Ascidia intestinalis</name>
    <dbReference type="NCBI Taxonomy" id="7719"/>
    <lineage>
        <taxon>Eukaryota</taxon>
        <taxon>Metazoa</taxon>
        <taxon>Chordata</taxon>
        <taxon>Tunicata</taxon>
        <taxon>Ascidiacea</taxon>
        <taxon>Phlebobranchia</taxon>
        <taxon>Cionidae</taxon>
        <taxon>Ciona</taxon>
    </lineage>
</organism>
<feature type="compositionally biased region" description="Low complexity" evidence="1">
    <location>
        <begin position="119"/>
        <end position="135"/>
    </location>
</feature>
<feature type="region of interest" description="Disordered" evidence="1">
    <location>
        <begin position="77"/>
        <end position="146"/>
    </location>
</feature>
<protein>
    <submittedName>
        <fullName evidence="2">Uncharacterized protein</fullName>
    </submittedName>
</protein>
<dbReference type="EMBL" id="EAAA01000259">
    <property type="status" value="NOT_ANNOTATED_CDS"/>
    <property type="molecule type" value="Genomic_DNA"/>
</dbReference>
<evidence type="ECO:0000313" key="2">
    <source>
        <dbReference type="Ensembl" id="ENSCINP00000019954.2"/>
    </source>
</evidence>
<reference evidence="3" key="1">
    <citation type="journal article" date="2002" name="Science">
        <title>The draft genome of Ciona intestinalis: insights into chordate and vertebrate origins.</title>
        <authorList>
            <person name="Dehal P."/>
            <person name="Satou Y."/>
            <person name="Campbell R.K."/>
            <person name="Chapman J."/>
            <person name="Degnan B."/>
            <person name="De Tomaso A."/>
            <person name="Davidson B."/>
            <person name="Di Gregorio A."/>
            <person name="Gelpke M."/>
            <person name="Goodstein D.M."/>
            <person name="Harafuji N."/>
            <person name="Hastings K.E."/>
            <person name="Ho I."/>
            <person name="Hotta K."/>
            <person name="Huang W."/>
            <person name="Kawashima T."/>
            <person name="Lemaire P."/>
            <person name="Martinez D."/>
            <person name="Meinertzhagen I.A."/>
            <person name="Necula S."/>
            <person name="Nonaka M."/>
            <person name="Putnam N."/>
            <person name="Rash S."/>
            <person name="Saiga H."/>
            <person name="Satake M."/>
            <person name="Terry A."/>
            <person name="Yamada L."/>
            <person name="Wang H.G."/>
            <person name="Awazu S."/>
            <person name="Azumi K."/>
            <person name="Boore J."/>
            <person name="Branno M."/>
            <person name="Chin-Bow S."/>
            <person name="DeSantis R."/>
            <person name="Doyle S."/>
            <person name="Francino P."/>
            <person name="Keys D.N."/>
            <person name="Haga S."/>
            <person name="Hayashi H."/>
            <person name="Hino K."/>
            <person name="Imai K.S."/>
            <person name="Inaba K."/>
            <person name="Kano S."/>
            <person name="Kobayashi K."/>
            <person name="Kobayashi M."/>
            <person name="Lee B.I."/>
            <person name="Makabe K.W."/>
            <person name="Manohar C."/>
            <person name="Matassi G."/>
            <person name="Medina M."/>
            <person name="Mochizuki Y."/>
            <person name="Mount S."/>
            <person name="Morishita T."/>
            <person name="Miura S."/>
            <person name="Nakayama A."/>
            <person name="Nishizaka S."/>
            <person name="Nomoto H."/>
            <person name="Ohta F."/>
            <person name="Oishi K."/>
            <person name="Rigoutsos I."/>
            <person name="Sano M."/>
            <person name="Sasaki A."/>
            <person name="Sasakura Y."/>
            <person name="Shoguchi E."/>
            <person name="Shin-i T."/>
            <person name="Spagnuolo A."/>
            <person name="Stainier D."/>
            <person name="Suzuki M.M."/>
            <person name="Tassy O."/>
            <person name="Takatori N."/>
            <person name="Tokuoka M."/>
            <person name="Yagi K."/>
            <person name="Yoshizaki F."/>
            <person name="Wada S."/>
            <person name="Zhang C."/>
            <person name="Hyatt P.D."/>
            <person name="Larimer F."/>
            <person name="Detter C."/>
            <person name="Doggett N."/>
            <person name="Glavina T."/>
            <person name="Hawkins T."/>
            <person name="Richardson P."/>
            <person name="Lucas S."/>
            <person name="Kohara Y."/>
            <person name="Levine M."/>
            <person name="Satoh N."/>
            <person name="Rokhsar D.S."/>
        </authorList>
    </citation>
    <scope>NUCLEOTIDE SEQUENCE [LARGE SCALE GENOMIC DNA]</scope>
</reference>
<dbReference type="PANTHER" id="PTHR15720">
    <property type="entry name" value="GREB1-RELATED"/>
    <property type="match status" value="1"/>
</dbReference>
<reference evidence="2" key="3">
    <citation type="submission" date="2025-08" db="UniProtKB">
        <authorList>
            <consortium name="Ensembl"/>
        </authorList>
    </citation>
    <scope>IDENTIFICATION</scope>
</reference>
<dbReference type="HOGENOM" id="CLU_1340189_0_0_1"/>
<dbReference type="AlphaFoldDB" id="F6Y4Q2"/>
<proteinExistence type="predicted"/>
<reference evidence="2" key="4">
    <citation type="submission" date="2025-09" db="UniProtKB">
        <authorList>
            <consortium name="Ensembl"/>
        </authorList>
    </citation>
    <scope>IDENTIFICATION</scope>
</reference>
<dbReference type="PANTHER" id="PTHR15720:SF14">
    <property type="entry name" value="GREB1-LIKE PROTEIN"/>
    <property type="match status" value="1"/>
</dbReference>
<accession>F6Y4Q2</accession>
<dbReference type="Proteomes" id="UP000008144">
    <property type="component" value="Chromosome 1"/>
</dbReference>
<evidence type="ECO:0000256" key="1">
    <source>
        <dbReference type="SAM" id="MobiDB-lite"/>
    </source>
</evidence>
<feature type="compositionally biased region" description="Polar residues" evidence="1">
    <location>
        <begin position="94"/>
        <end position="110"/>
    </location>
</feature>
<dbReference type="Ensembl" id="ENSCINT00000019954.2">
    <property type="protein sequence ID" value="ENSCINP00000019954.2"/>
    <property type="gene ID" value="ENSCING00000009834.2"/>
</dbReference>
<keyword evidence="3" id="KW-1185">Reference proteome</keyword>
<dbReference type="InParanoid" id="F6Y4Q2"/>